<dbReference type="AlphaFoldDB" id="A0A835LTD5"/>
<proteinExistence type="predicted"/>
<reference evidence="2 3" key="1">
    <citation type="submission" date="2020-10" db="EMBL/GenBank/DDBJ databases">
        <title>The Coptis chinensis genome and diversification of protoberbering-type alkaloids.</title>
        <authorList>
            <person name="Wang B."/>
            <person name="Shu S."/>
            <person name="Song C."/>
            <person name="Liu Y."/>
        </authorList>
    </citation>
    <scope>NUCLEOTIDE SEQUENCE [LARGE SCALE GENOMIC DNA]</scope>
    <source>
        <strain evidence="2">HL-2020</strain>
        <tissue evidence="2">Leaf</tissue>
    </source>
</reference>
<evidence type="ECO:0000313" key="3">
    <source>
        <dbReference type="Proteomes" id="UP000631114"/>
    </source>
</evidence>
<sequence length="71" mass="7651">MPSTSQAIRLNPRQTQSQGLRGGADVKMPATEYQGSIASLGHSILSIRHDQVHNMDGNNEASAQEGELESF</sequence>
<dbReference type="OrthoDB" id="1878996at2759"/>
<accession>A0A835LTD5</accession>
<evidence type="ECO:0000256" key="1">
    <source>
        <dbReference type="SAM" id="MobiDB-lite"/>
    </source>
</evidence>
<feature type="compositionally biased region" description="Polar residues" evidence="1">
    <location>
        <begin position="1"/>
        <end position="19"/>
    </location>
</feature>
<organism evidence="2 3">
    <name type="scientific">Coptis chinensis</name>
    <dbReference type="NCBI Taxonomy" id="261450"/>
    <lineage>
        <taxon>Eukaryota</taxon>
        <taxon>Viridiplantae</taxon>
        <taxon>Streptophyta</taxon>
        <taxon>Embryophyta</taxon>
        <taxon>Tracheophyta</taxon>
        <taxon>Spermatophyta</taxon>
        <taxon>Magnoliopsida</taxon>
        <taxon>Ranunculales</taxon>
        <taxon>Ranunculaceae</taxon>
        <taxon>Coptidoideae</taxon>
        <taxon>Coptis</taxon>
    </lineage>
</organism>
<comment type="caution">
    <text evidence="2">The sequence shown here is derived from an EMBL/GenBank/DDBJ whole genome shotgun (WGS) entry which is preliminary data.</text>
</comment>
<protein>
    <submittedName>
        <fullName evidence="2">Uncharacterized protein</fullName>
    </submittedName>
</protein>
<dbReference type="Proteomes" id="UP000631114">
    <property type="component" value="Unassembled WGS sequence"/>
</dbReference>
<feature type="region of interest" description="Disordered" evidence="1">
    <location>
        <begin position="51"/>
        <end position="71"/>
    </location>
</feature>
<feature type="region of interest" description="Disordered" evidence="1">
    <location>
        <begin position="1"/>
        <end position="24"/>
    </location>
</feature>
<keyword evidence="3" id="KW-1185">Reference proteome</keyword>
<dbReference type="EMBL" id="JADFTS010000005">
    <property type="protein sequence ID" value="KAF9606850.1"/>
    <property type="molecule type" value="Genomic_DNA"/>
</dbReference>
<gene>
    <name evidence="2" type="ORF">IFM89_029449</name>
</gene>
<name>A0A835LTD5_9MAGN</name>
<evidence type="ECO:0000313" key="2">
    <source>
        <dbReference type="EMBL" id="KAF9606850.1"/>
    </source>
</evidence>